<reference evidence="1 2" key="1">
    <citation type="submission" date="2018-06" db="EMBL/GenBank/DDBJ databases">
        <authorList>
            <consortium name="Pathogen Informatics"/>
            <person name="Doyle S."/>
        </authorList>
    </citation>
    <scope>NUCLEOTIDE SEQUENCE [LARGE SCALE GENOMIC DNA]</scope>
    <source>
        <strain evidence="1 2">NCTC10865</strain>
    </source>
</reference>
<protein>
    <submittedName>
        <fullName evidence="1">Putative plasmid-like protein</fullName>
    </submittedName>
</protein>
<dbReference type="AlphaFoldDB" id="A0A376RKH4"/>
<dbReference type="SUPFAM" id="SSF54786">
    <property type="entry name" value="YcfA/nrd intein domain"/>
    <property type="match status" value="1"/>
</dbReference>
<accession>A0A376RKH4</accession>
<dbReference type="InterPro" id="IPR038612">
    <property type="entry name" value="YkfF-like_sf"/>
</dbReference>
<evidence type="ECO:0000313" key="2">
    <source>
        <dbReference type="Proteomes" id="UP000254159"/>
    </source>
</evidence>
<dbReference type="EMBL" id="UGCD01000002">
    <property type="protein sequence ID" value="STI18426.1"/>
    <property type="molecule type" value="Genomic_DNA"/>
</dbReference>
<dbReference type="Gene3D" id="3.30.160.130">
    <property type="entry name" value="ykff protein like domains"/>
    <property type="match status" value="1"/>
</dbReference>
<organism evidence="1 2">
    <name type="scientific">Escherichia coli</name>
    <dbReference type="NCBI Taxonomy" id="562"/>
    <lineage>
        <taxon>Bacteria</taxon>
        <taxon>Pseudomonadati</taxon>
        <taxon>Pseudomonadota</taxon>
        <taxon>Gammaproteobacteria</taxon>
        <taxon>Enterobacterales</taxon>
        <taxon>Enterobacteriaceae</taxon>
        <taxon>Escherichia</taxon>
    </lineage>
</organism>
<name>A0A376RKH4_ECOLX</name>
<proteinExistence type="predicted"/>
<dbReference type="Proteomes" id="UP000254159">
    <property type="component" value="Unassembled WGS sequence"/>
</dbReference>
<sequence>MPGYTEYVLAEGSFSYGQAVAVITAYRNVFIQDDRECISVGLSATRKVSDAGAAGILNPMPERCLIRGSPVTVFSDNKRHSFHPSGRVFSGRRGFFIYYTSKS</sequence>
<evidence type="ECO:0000313" key="1">
    <source>
        <dbReference type="EMBL" id="STI18426.1"/>
    </source>
</evidence>
<gene>
    <name evidence="1" type="ORF">NCTC10865_03759</name>
</gene>